<evidence type="ECO:0000313" key="1">
    <source>
        <dbReference type="EMBL" id="HIY88253.1"/>
    </source>
</evidence>
<name>A0A9D2CKR1_9BACE</name>
<reference evidence="1" key="2">
    <citation type="submission" date="2021-04" db="EMBL/GenBank/DDBJ databases">
        <authorList>
            <person name="Gilroy R."/>
        </authorList>
    </citation>
    <scope>NUCLEOTIDE SEQUENCE</scope>
    <source>
        <strain evidence="1">Gambia2-208</strain>
    </source>
</reference>
<dbReference type="InterPro" id="IPR046558">
    <property type="entry name" value="DUF6712"/>
</dbReference>
<sequence length="303" mass="33786">MKNMLITDIDQLRETVKMNAAIPFESIAPFIADATDIYLEPNVGISILEKAETDDTLKEKLCRALGPLTLSLATDELGIQYGDAGITVQNKQGERSPASDTKIAAAKSNLYFRGMQALDRLLAYLAARPDDYPEYARHAESITPGGCLIRSARQYQDEGLVNIDYSTLSYRAMLPALLQIQVRNVGQLLGEELYQRLLEGGEGLEPLRLLCVRYMAAKCAELHTSQTSREQRLNGNQPEFSPLIRPLYTDQTDTGNYYAGQAAYYADQISGWMQQHPEESGIDTGGSPLDWNSKEKRIFTTIY</sequence>
<organism evidence="1 2">
    <name type="scientific">Candidatus Bacteroides pullicola</name>
    <dbReference type="NCBI Taxonomy" id="2838475"/>
    <lineage>
        <taxon>Bacteria</taxon>
        <taxon>Pseudomonadati</taxon>
        <taxon>Bacteroidota</taxon>
        <taxon>Bacteroidia</taxon>
        <taxon>Bacteroidales</taxon>
        <taxon>Bacteroidaceae</taxon>
        <taxon>Bacteroides</taxon>
    </lineage>
</organism>
<evidence type="ECO:0000313" key="2">
    <source>
        <dbReference type="Proteomes" id="UP000886851"/>
    </source>
</evidence>
<accession>A0A9D2CKR1</accession>
<dbReference type="EMBL" id="DXCV01000041">
    <property type="protein sequence ID" value="HIY88253.1"/>
    <property type="molecule type" value="Genomic_DNA"/>
</dbReference>
<dbReference type="Proteomes" id="UP000886851">
    <property type="component" value="Unassembled WGS sequence"/>
</dbReference>
<comment type="caution">
    <text evidence="1">The sequence shown here is derived from an EMBL/GenBank/DDBJ whole genome shotgun (WGS) entry which is preliminary data.</text>
</comment>
<dbReference type="Pfam" id="PF20459">
    <property type="entry name" value="DUF6712"/>
    <property type="match status" value="1"/>
</dbReference>
<proteinExistence type="predicted"/>
<dbReference type="AlphaFoldDB" id="A0A9D2CKR1"/>
<protein>
    <submittedName>
        <fullName evidence="1">Uncharacterized protein</fullName>
    </submittedName>
</protein>
<gene>
    <name evidence="1" type="ORF">H9824_06075</name>
</gene>
<reference evidence="1" key="1">
    <citation type="journal article" date="2021" name="PeerJ">
        <title>Extensive microbial diversity within the chicken gut microbiome revealed by metagenomics and culture.</title>
        <authorList>
            <person name="Gilroy R."/>
            <person name="Ravi A."/>
            <person name="Getino M."/>
            <person name="Pursley I."/>
            <person name="Horton D.L."/>
            <person name="Alikhan N.F."/>
            <person name="Baker D."/>
            <person name="Gharbi K."/>
            <person name="Hall N."/>
            <person name="Watson M."/>
            <person name="Adriaenssens E.M."/>
            <person name="Foster-Nyarko E."/>
            <person name="Jarju S."/>
            <person name="Secka A."/>
            <person name="Antonio M."/>
            <person name="Oren A."/>
            <person name="Chaudhuri R.R."/>
            <person name="La Ragione R."/>
            <person name="Hildebrand F."/>
            <person name="Pallen M.J."/>
        </authorList>
    </citation>
    <scope>NUCLEOTIDE SEQUENCE</scope>
    <source>
        <strain evidence="1">Gambia2-208</strain>
    </source>
</reference>